<sequence length="67" mass="8095">MGSSSFDKEVDKIVTSQVNNIDIREDSYKPDENKFSDYLKFCKLYPRGDYIQFRRYCQEKNKEEVKK</sequence>
<proteinExistence type="predicted"/>
<protein>
    <submittedName>
        <fullName evidence="1">Uncharacterized protein</fullName>
    </submittedName>
</protein>
<evidence type="ECO:0000313" key="1">
    <source>
        <dbReference type="EMBL" id="GAI30796.1"/>
    </source>
</evidence>
<accession>X1NKQ5</accession>
<dbReference type="AlphaFoldDB" id="X1NKQ5"/>
<gene>
    <name evidence="1" type="ORF">S06H3_34571</name>
</gene>
<comment type="caution">
    <text evidence="1">The sequence shown here is derived from an EMBL/GenBank/DDBJ whole genome shotgun (WGS) entry which is preliminary data.</text>
</comment>
<name>X1NKQ5_9ZZZZ</name>
<organism evidence="1">
    <name type="scientific">marine sediment metagenome</name>
    <dbReference type="NCBI Taxonomy" id="412755"/>
    <lineage>
        <taxon>unclassified sequences</taxon>
        <taxon>metagenomes</taxon>
        <taxon>ecological metagenomes</taxon>
    </lineage>
</organism>
<dbReference type="EMBL" id="BARV01020764">
    <property type="protein sequence ID" value="GAI30796.1"/>
    <property type="molecule type" value="Genomic_DNA"/>
</dbReference>
<reference evidence="1" key="1">
    <citation type="journal article" date="2014" name="Front. Microbiol.">
        <title>High frequency of phylogenetically diverse reductive dehalogenase-homologous genes in deep subseafloor sedimentary metagenomes.</title>
        <authorList>
            <person name="Kawai M."/>
            <person name="Futagami T."/>
            <person name="Toyoda A."/>
            <person name="Takaki Y."/>
            <person name="Nishi S."/>
            <person name="Hori S."/>
            <person name="Arai W."/>
            <person name="Tsubouchi T."/>
            <person name="Morono Y."/>
            <person name="Uchiyama I."/>
            <person name="Ito T."/>
            <person name="Fujiyama A."/>
            <person name="Inagaki F."/>
            <person name="Takami H."/>
        </authorList>
    </citation>
    <scope>NUCLEOTIDE SEQUENCE</scope>
    <source>
        <strain evidence="1">Expedition CK06-06</strain>
    </source>
</reference>